<dbReference type="AlphaFoldDB" id="A0A292PNB9"/>
<keyword evidence="5" id="KW-0677">Repeat</keyword>
<keyword evidence="7" id="KW-1133">Transmembrane helix</keyword>
<dbReference type="InterPro" id="IPR023395">
    <property type="entry name" value="MCP_dom_sf"/>
</dbReference>
<dbReference type="InterPro" id="IPR018108">
    <property type="entry name" value="MCP_transmembrane"/>
</dbReference>
<keyword evidence="8" id="KW-0496">Mitochondrion</keyword>
<dbReference type="PROSITE" id="PS51257">
    <property type="entry name" value="PROKAR_LIPOPROTEIN"/>
    <property type="match status" value="1"/>
</dbReference>
<evidence type="ECO:0000313" key="13">
    <source>
        <dbReference type="Proteomes" id="UP001412239"/>
    </source>
</evidence>
<accession>A0A292PNB9</accession>
<evidence type="ECO:0000256" key="7">
    <source>
        <dbReference type="ARBA" id="ARBA00022989"/>
    </source>
</evidence>
<feature type="repeat" description="Solcar" evidence="10">
    <location>
        <begin position="209"/>
        <end position="292"/>
    </location>
</feature>
<evidence type="ECO:0000256" key="4">
    <source>
        <dbReference type="ARBA" id="ARBA00022692"/>
    </source>
</evidence>
<evidence type="ECO:0000256" key="9">
    <source>
        <dbReference type="ARBA" id="ARBA00023136"/>
    </source>
</evidence>
<proteinExistence type="inferred from homology"/>
<evidence type="ECO:0000256" key="5">
    <source>
        <dbReference type="ARBA" id="ARBA00022737"/>
    </source>
</evidence>
<dbReference type="InterPro" id="IPR002067">
    <property type="entry name" value="MCP"/>
</dbReference>
<keyword evidence="6" id="KW-0999">Mitochondrion inner membrane</keyword>
<dbReference type="Gene3D" id="1.50.40.10">
    <property type="entry name" value="Mitochondrial carrier domain"/>
    <property type="match status" value="1"/>
</dbReference>
<evidence type="ECO:0000256" key="8">
    <source>
        <dbReference type="ARBA" id="ARBA00023128"/>
    </source>
</evidence>
<evidence type="ECO:0000256" key="6">
    <source>
        <dbReference type="ARBA" id="ARBA00022792"/>
    </source>
</evidence>
<feature type="repeat" description="Solcar" evidence="10">
    <location>
        <begin position="12"/>
        <end position="101"/>
    </location>
</feature>
<dbReference type="PROSITE" id="PS50920">
    <property type="entry name" value="SOLCAR"/>
    <property type="match status" value="3"/>
</dbReference>
<keyword evidence="9 10" id="KW-0472">Membrane</keyword>
<evidence type="ECO:0000256" key="2">
    <source>
        <dbReference type="ARBA" id="ARBA00006375"/>
    </source>
</evidence>
<protein>
    <recommendedName>
        <fullName evidence="14">Mitochondrial carrier</fullName>
    </recommendedName>
</protein>
<dbReference type="PANTHER" id="PTHR45618">
    <property type="entry name" value="MITOCHONDRIAL DICARBOXYLATE CARRIER-RELATED"/>
    <property type="match status" value="1"/>
</dbReference>
<name>A0A292PNB9_9PEZI</name>
<dbReference type="GO" id="GO:0055085">
    <property type="term" value="P:transmembrane transport"/>
    <property type="evidence" value="ECO:0007669"/>
    <property type="project" value="InterPro"/>
</dbReference>
<sequence>MGEKSCGKPPNYPFWFGGSASCMAAFFTHPLDLVKVCASGAVRLQTMSKVPGAQISMVGTFLKIVRYEGPIAVYSGLSASILRQATYSTARFGVYAEMKQHFSPDDEKLPFVKLSAMAAASGWIGGAAGNPADIINVRMQQDRANPPARRRNYRNAIDGIARMTREEGIHSLFRGIWPNTLRAALMSTCQLATYDQFKAQLIKLPFFEDGLVTHFSASLMSGLVATTVCSPVDVIKTRIMTSHDSRGIVHLLTDITGKEGVSWMFRGWVPSFIRLGPQTVLTFIALEQHQKVWRWMHDNRHESLTY</sequence>
<keyword evidence="13" id="KW-1185">Reference proteome</keyword>
<dbReference type="PRINTS" id="PR00784">
    <property type="entry name" value="MTUNCOUPLING"/>
</dbReference>
<dbReference type="SUPFAM" id="SSF103506">
    <property type="entry name" value="Mitochondrial carrier"/>
    <property type="match status" value="1"/>
</dbReference>
<dbReference type="GO" id="GO:0005743">
    <property type="term" value="C:mitochondrial inner membrane"/>
    <property type="evidence" value="ECO:0007669"/>
    <property type="project" value="UniProtKB-SubCell"/>
</dbReference>
<dbReference type="InterPro" id="IPR050391">
    <property type="entry name" value="Mito_Metabolite_Transporter"/>
</dbReference>
<evidence type="ECO:0000313" key="12">
    <source>
        <dbReference type="EMBL" id="CUS08195.1"/>
    </source>
</evidence>
<dbReference type="Proteomes" id="UP001412239">
    <property type="component" value="Unassembled WGS sequence"/>
</dbReference>
<dbReference type="FunFam" id="1.50.40.10:FF:000107">
    <property type="entry name" value="Mitochondrial dicarboxylate carrier"/>
    <property type="match status" value="1"/>
</dbReference>
<evidence type="ECO:0000256" key="10">
    <source>
        <dbReference type="PROSITE-ProRule" id="PRU00282"/>
    </source>
</evidence>
<comment type="similarity">
    <text evidence="2 11">Belongs to the mitochondrial carrier (TC 2.A.29) family.</text>
</comment>
<evidence type="ECO:0000256" key="11">
    <source>
        <dbReference type="RuleBase" id="RU000488"/>
    </source>
</evidence>
<comment type="subcellular location">
    <subcellularLocation>
        <location evidence="1">Mitochondrion inner membrane</location>
        <topology evidence="1">Multi-pass membrane protein</topology>
    </subcellularLocation>
</comment>
<reference evidence="12" key="1">
    <citation type="submission" date="2015-10" db="EMBL/GenBank/DDBJ databases">
        <authorList>
            <person name="Regsiter A."/>
            <person name="william w."/>
        </authorList>
    </citation>
    <scope>NUCLEOTIDE SEQUENCE</scope>
    <source>
        <strain evidence="12">Montdore</strain>
    </source>
</reference>
<evidence type="ECO:0000256" key="3">
    <source>
        <dbReference type="ARBA" id="ARBA00022448"/>
    </source>
</evidence>
<gene>
    <name evidence="12" type="ORF">GSTUAT00007672001</name>
</gene>
<evidence type="ECO:0000256" key="1">
    <source>
        <dbReference type="ARBA" id="ARBA00004448"/>
    </source>
</evidence>
<organism evidence="12 13">
    <name type="scientific">Tuber aestivum</name>
    <name type="common">summer truffle</name>
    <dbReference type="NCBI Taxonomy" id="59557"/>
    <lineage>
        <taxon>Eukaryota</taxon>
        <taxon>Fungi</taxon>
        <taxon>Dikarya</taxon>
        <taxon>Ascomycota</taxon>
        <taxon>Pezizomycotina</taxon>
        <taxon>Pezizomycetes</taxon>
        <taxon>Pezizales</taxon>
        <taxon>Tuberaceae</taxon>
        <taxon>Tuber</taxon>
    </lineage>
</organism>
<keyword evidence="4 10" id="KW-0812">Transmembrane</keyword>
<evidence type="ECO:0008006" key="14">
    <source>
        <dbReference type="Google" id="ProtNLM"/>
    </source>
</evidence>
<dbReference type="Pfam" id="PF00153">
    <property type="entry name" value="Mito_carr"/>
    <property type="match status" value="3"/>
</dbReference>
<feature type="repeat" description="Solcar" evidence="10">
    <location>
        <begin position="109"/>
        <end position="200"/>
    </location>
</feature>
<keyword evidence="3 11" id="KW-0813">Transport</keyword>
<dbReference type="EMBL" id="LN891143">
    <property type="protein sequence ID" value="CUS08195.1"/>
    <property type="molecule type" value="Genomic_DNA"/>
</dbReference>